<dbReference type="Gene3D" id="3.40.50.360">
    <property type="match status" value="1"/>
</dbReference>
<dbReference type="InterPro" id="IPR010089">
    <property type="entry name" value="Flavoprotein_WrbA-like"/>
</dbReference>
<dbReference type="OrthoDB" id="9801479at2"/>
<dbReference type="NCBIfam" id="NF002999">
    <property type="entry name" value="PRK03767.1"/>
    <property type="match status" value="1"/>
</dbReference>
<dbReference type="Pfam" id="PF03358">
    <property type="entry name" value="FMN_red"/>
    <property type="match status" value="1"/>
</dbReference>
<protein>
    <submittedName>
        <fullName evidence="3">NAD(P)H:quinone oxidoreductase</fullName>
        <ecNumber evidence="3">1.6.5.2</ecNumber>
    </submittedName>
</protein>
<sequence length="208" mass="21700">MSVNEPVKVTVVYYSQTGNVTQLARQIAEGAEKSGAEVRLRRVAELAPQEAIDANEQWAANIQATADIAEATPDDVDWADAVIMGSPTRFGNVSSQLKQYIDTLGGLWFQGKLADKVYSGFAAASGKHGGNESTLLALYNSFHHFGGIIVAPGYAGEVAFANASPYGVSHFGWGTPVDEGVLTAATAQAERVVETAAALKAGRAAAAA</sequence>
<dbReference type="Proteomes" id="UP000308760">
    <property type="component" value="Unassembled WGS sequence"/>
</dbReference>
<dbReference type="GO" id="GO:0010181">
    <property type="term" value="F:FMN binding"/>
    <property type="evidence" value="ECO:0007669"/>
    <property type="project" value="InterPro"/>
</dbReference>
<dbReference type="InterPro" id="IPR005025">
    <property type="entry name" value="FMN_Rdtase-like_dom"/>
</dbReference>
<reference evidence="4" key="1">
    <citation type="submission" date="2019-04" db="EMBL/GenBank/DDBJ databases">
        <title>Nocardioides xinjiangensis sp. nov.</title>
        <authorList>
            <person name="Liu S."/>
        </authorList>
    </citation>
    <scope>NUCLEOTIDE SEQUENCE [LARGE SCALE GENOMIC DNA]</scope>
    <source>
        <strain evidence="4">18</strain>
    </source>
</reference>
<gene>
    <name evidence="3" type="primary">wrbA</name>
    <name evidence="3" type="ORF">FAB82_14320</name>
</gene>
<comment type="similarity">
    <text evidence="1">Belongs to the WrbA family.</text>
</comment>
<comment type="caution">
    <text evidence="3">The sequence shown here is derived from an EMBL/GenBank/DDBJ whole genome shotgun (WGS) entry which is preliminary data.</text>
</comment>
<evidence type="ECO:0000313" key="3">
    <source>
        <dbReference type="EMBL" id="THV40819.1"/>
    </source>
</evidence>
<accession>A0A4S8QHD6</accession>
<dbReference type="EMBL" id="STGY01000055">
    <property type="protein sequence ID" value="THV40819.1"/>
    <property type="molecule type" value="Genomic_DNA"/>
</dbReference>
<dbReference type="PANTHER" id="PTHR30546">
    <property type="entry name" value="FLAVODOXIN-RELATED PROTEIN WRBA-RELATED"/>
    <property type="match status" value="1"/>
</dbReference>
<keyword evidence="4" id="KW-1185">Reference proteome</keyword>
<organism evidence="3 4">
    <name type="scientific">Glycomyces buryatensis</name>
    <dbReference type="NCBI Taxonomy" id="2570927"/>
    <lineage>
        <taxon>Bacteria</taxon>
        <taxon>Bacillati</taxon>
        <taxon>Actinomycetota</taxon>
        <taxon>Actinomycetes</taxon>
        <taxon>Glycomycetales</taxon>
        <taxon>Glycomycetaceae</taxon>
        <taxon>Glycomyces</taxon>
    </lineage>
</organism>
<keyword evidence="3" id="KW-0560">Oxidoreductase</keyword>
<dbReference type="PANTHER" id="PTHR30546:SF23">
    <property type="entry name" value="FLAVOPROTEIN-LIKE PROTEIN YCP4-RELATED"/>
    <property type="match status" value="1"/>
</dbReference>
<name>A0A4S8QHD6_9ACTN</name>
<dbReference type="InterPro" id="IPR008254">
    <property type="entry name" value="Flavodoxin/NO_synth"/>
</dbReference>
<dbReference type="SUPFAM" id="SSF52218">
    <property type="entry name" value="Flavoproteins"/>
    <property type="match status" value="1"/>
</dbReference>
<dbReference type="RefSeq" id="WP_136535218.1">
    <property type="nucleotide sequence ID" value="NZ_STGY01000055.1"/>
</dbReference>
<dbReference type="InterPro" id="IPR029039">
    <property type="entry name" value="Flavoprotein-like_sf"/>
</dbReference>
<evidence type="ECO:0000313" key="4">
    <source>
        <dbReference type="Proteomes" id="UP000308760"/>
    </source>
</evidence>
<dbReference type="EC" id="1.6.5.2" evidence="3"/>
<dbReference type="GO" id="GO:0003955">
    <property type="term" value="F:NAD(P)H dehydrogenase (quinone) activity"/>
    <property type="evidence" value="ECO:0007669"/>
    <property type="project" value="UniProtKB-EC"/>
</dbReference>
<dbReference type="NCBIfam" id="TIGR01755">
    <property type="entry name" value="flav_wrbA"/>
    <property type="match status" value="1"/>
</dbReference>
<evidence type="ECO:0000256" key="1">
    <source>
        <dbReference type="ARBA" id="ARBA00006961"/>
    </source>
</evidence>
<evidence type="ECO:0000259" key="2">
    <source>
        <dbReference type="PROSITE" id="PS50902"/>
    </source>
</evidence>
<dbReference type="PROSITE" id="PS50902">
    <property type="entry name" value="FLAVODOXIN_LIKE"/>
    <property type="match status" value="1"/>
</dbReference>
<proteinExistence type="inferred from homology"/>
<dbReference type="AlphaFoldDB" id="A0A4S8QHD6"/>
<feature type="domain" description="Flavodoxin-like" evidence="2">
    <location>
        <begin position="9"/>
        <end position="178"/>
    </location>
</feature>
<reference evidence="3 4" key="2">
    <citation type="submission" date="2019-05" db="EMBL/GenBank/DDBJ databases">
        <title>Glycomyces buryatensis sp. nov.</title>
        <authorList>
            <person name="Nikitina E."/>
        </authorList>
    </citation>
    <scope>NUCLEOTIDE SEQUENCE [LARGE SCALE GENOMIC DNA]</scope>
    <source>
        <strain evidence="3 4">18</strain>
    </source>
</reference>
<dbReference type="GO" id="GO:0016020">
    <property type="term" value="C:membrane"/>
    <property type="evidence" value="ECO:0007669"/>
    <property type="project" value="TreeGrafter"/>
</dbReference>